<comment type="caution">
    <text evidence="3">The sequence shown here is derived from an EMBL/GenBank/DDBJ whole genome shotgun (WGS) entry which is preliminary data.</text>
</comment>
<feature type="compositionally biased region" description="Polar residues" evidence="2">
    <location>
        <begin position="1628"/>
        <end position="1663"/>
    </location>
</feature>
<gene>
    <name evidence="3" type="ORF">OFUS_LOCUS13118</name>
</gene>
<feature type="region of interest" description="Disordered" evidence="2">
    <location>
        <begin position="311"/>
        <end position="338"/>
    </location>
</feature>
<feature type="region of interest" description="Disordered" evidence="2">
    <location>
        <begin position="375"/>
        <end position="402"/>
    </location>
</feature>
<accession>A0A8J1XT59</accession>
<keyword evidence="4" id="KW-1185">Reference proteome</keyword>
<feature type="region of interest" description="Disordered" evidence="2">
    <location>
        <begin position="1735"/>
        <end position="1830"/>
    </location>
</feature>
<dbReference type="PANTHER" id="PTHR21856:SF7">
    <property type="entry name" value="FIBROUS SHEATH-INTERACTING PROTEIN 2"/>
    <property type="match status" value="1"/>
</dbReference>
<feature type="compositionally biased region" description="Polar residues" evidence="2">
    <location>
        <begin position="1566"/>
        <end position="1618"/>
    </location>
</feature>
<name>A0A8J1XT59_OWEFU</name>
<feature type="compositionally biased region" description="Basic and acidic residues" evidence="2">
    <location>
        <begin position="1758"/>
        <end position="1774"/>
    </location>
</feature>
<feature type="region of interest" description="Disordered" evidence="2">
    <location>
        <begin position="1507"/>
        <end position="1663"/>
    </location>
</feature>
<feature type="coiled-coil region" evidence="1">
    <location>
        <begin position="187"/>
        <end position="215"/>
    </location>
</feature>
<evidence type="ECO:0000256" key="1">
    <source>
        <dbReference type="SAM" id="Coils"/>
    </source>
</evidence>
<feature type="compositionally biased region" description="Basic and acidic residues" evidence="2">
    <location>
        <begin position="311"/>
        <end position="332"/>
    </location>
</feature>
<feature type="compositionally biased region" description="Low complexity" evidence="2">
    <location>
        <begin position="1428"/>
        <end position="1440"/>
    </location>
</feature>
<dbReference type="InterPro" id="IPR038891">
    <property type="entry name" value="FSIP2"/>
</dbReference>
<organism evidence="3 4">
    <name type="scientific">Owenia fusiformis</name>
    <name type="common">Polychaete worm</name>
    <dbReference type="NCBI Taxonomy" id="6347"/>
    <lineage>
        <taxon>Eukaryota</taxon>
        <taxon>Metazoa</taxon>
        <taxon>Spiralia</taxon>
        <taxon>Lophotrochozoa</taxon>
        <taxon>Annelida</taxon>
        <taxon>Polychaeta</taxon>
        <taxon>Sedentaria</taxon>
        <taxon>Canalipalpata</taxon>
        <taxon>Sabellida</taxon>
        <taxon>Oweniida</taxon>
        <taxon>Oweniidae</taxon>
        <taxon>Owenia</taxon>
    </lineage>
</organism>
<feature type="compositionally biased region" description="Acidic residues" evidence="2">
    <location>
        <begin position="572"/>
        <end position="589"/>
    </location>
</feature>
<feature type="region of interest" description="Disordered" evidence="2">
    <location>
        <begin position="498"/>
        <end position="526"/>
    </location>
</feature>
<dbReference type="OrthoDB" id="8197715at2759"/>
<evidence type="ECO:0000256" key="2">
    <source>
        <dbReference type="SAM" id="MobiDB-lite"/>
    </source>
</evidence>
<dbReference type="Proteomes" id="UP000749559">
    <property type="component" value="Unassembled WGS sequence"/>
</dbReference>
<feature type="compositionally biased region" description="Basic and acidic residues" evidence="2">
    <location>
        <begin position="1547"/>
        <end position="1565"/>
    </location>
</feature>
<dbReference type="PANTHER" id="PTHR21856">
    <property type="entry name" value="FIBROUS SHEATH-INTERACTING PROTEIN 2"/>
    <property type="match status" value="1"/>
</dbReference>
<protein>
    <submittedName>
        <fullName evidence="3">Uncharacterized protein</fullName>
    </submittedName>
</protein>
<feature type="region of interest" description="Disordered" evidence="2">
    <location>
        <begin position="153"/>
        <end position="186"/>
    </location>
</feature>
<proteinExistence type="predicted"/>
<feature type="region of interest" description="Disordered" evidence="2">
    <location>
        <begin position="1426"/>
        <end position="1449"/>
    </location>
</feature>
<dbReference type="GO" id="GO:0005739">
    <property type="term" value="C:mitochondrion"/>
    <property type="evidence" value="ECO:0007669"/>
    <property type="project" value="TreeGrafter"/>
</dbReference>
<feature type="compositionally biased region" description="Low complexity" evidence="2">
    <location>
        <begin position="1801"/>
        <end position="1830"/>
    </location>
</feature>
<dbReference type="EMBL" id="CAIIXF020000006">
    <property type="protein sequence ID" value="CAH1787408.1"/>
    <property type="molecule type" value="Genomic_DNA"/>
</dbReference>
<feature type="compositionally biased region" description="Basic residues" evidence="2">
    <location>
        <begin position="509"/>
        <end position="524"/>
    </location>
</feature>
<feature type="region of interest" description="Disordered" evidence="2">
    <location>
        <begin position="570"/>
        <end position="589"/>
    </location>
</feature>
<sequence>MAMERLTLPKKPILHFGDGSLSAAKLPTVPDGAPPTWCALPLDAKLPMIPAPKGAIVLYTTNLCEMIHVNGKDLDFDLNDPCAHYMTNEYKPLHDPHLKSMLTTPTMRRRLYKAGFITKDGKVKCNLQEFNEYRLYLRKKILDQQKQLRRRKDVENIYGSGKKSRKSRLTYHASSSDDDEEGEPYNLSHIREQKAKEAKERLKAQEEAEKEKYCQILTDDEKRQERIKQEKKAFFAQLQHAQMTEFDRRAEILRKKKADDRKRKLKMVKRWIREAEERAVRAERRKKQYHHEQNKKLEIAWETRRRLQEQRLRDEEERRKKNEAQLKREVERRNRRVRKQRTALKKKFEERKTIERHRRQVVEENYTRHWQKTVEGLTNREKEETYRQRKGKKPSSRRGLYGESNWTVDDILKSFAASEPETDMAINRRHNRDDVGTGRTSAPLTTISTSEKEKDVTIAVEIPIVHESQFDVGPLQASGESLGSVTVSSLGLTDFRGMKPRAGIDRNKKRDRKKIKSTKTKKSGKTASILELLQGSKTMQERKRQREEKLKKQAQLGFGDISGFIPPTTTVVEEEEEEEEEITPPEEDISESFEDFVERDSEEELRIKAQFIVSSTLELATKIIYPAYLRYQAELQQERVPKTKITIHEEGSVDDFYGERPASPTPDSTGGVQFGDLFVPDSDNGAVSDEGEIVNVIENEAESDDDMFITTARGRGVRFSVVEDKIPNLDIKAFDSESLTDISSEDDDVYFDDFTESDEEVEITGIGAKLVAKDSLTITHSHQSCLPYEPPCDDRPPTMEAVVSAESLNRLFGRILEDLASGKLNPEKVSIIAKYAKEIVDGATSDTSSETASRRESAEFRPVKRVSTISLLANAAVKEVMEKVFGSVKAGTISNDDMRALTVAIVEGHTYSGKSSRTSSAKLIDNYDMATASTESLFAMELIRETLSKVLTDIKGKLLSADSIHKLAEAIKPTVLSRECVSPMRKFSAESNTSLMAEYFVKQTIENVLSDLEETDIQAKTIESIITEDFIEQTLTRALKVMTPKSSESFLTEEFIEETMQTILQEFAPNEVELALTESKTSNSSLLIEEMIQEVLDNVTQGVSDGLVTEFDVNKITTKIQESLNNLKSDNTSDGDDYDEVVSKDLITDSIDKILIQQHQFEPLFDEQPLSHISMRTQDALHVQGPVPHRSFRCLQHPSDSEKDQLHTRESVEKHNRIGAMTSSQTESLMDSYHSIKADSSSDELLNIVEQDVSDEKIKLFDDSHFAEEIPVIKPIFKGKPVDIDPAIIADSLSAISHKRQAISGPSQRHSFRSLIKPDVSKVESLKEHSTSGLRNELIKNSSHNLNDLNKLTDIIGEEHILPIPIDEARRDSGANEIVTNVLELNKCSSNSTESTVKKTTSNASLEKMKNAAEIYASGTKSFKRLQSKTSSGKRSSKSSATFTKEKPQCKLSVDTTKSNASALLYKQADISSSMPLMGNKISTSSGLVLKSDKALFKIKKDEHKKIFSKQPKNGQIPIANKSSKEKLIAASGTSSTKSSKSNRHSYSREKNLDQPRSESCEKLRTPQSQSKRPLTSESLNDSSNQYETNDSTATRKCISSQSNRRNSSKTPTSLTSQTKRRSETSLRSRTPSAKSSKIKSTNGQSSEKCSSKTIKSNTQSSLNRVSCSNTSMKYSKKPVTVVTDGRNDDCDFQSRDDSEIAPVAVKSVCGSHTSVVSVRSSLTSVEMSATSLTVKDSKTSMRSNQSGISMSTGQSTNKDEVNRNTELSVKENDTDIPLPENSPDEYPRGSVLSVAMRSLVNSSTSVTNKVSDDVPTTTNESNNSYNSKQ</sequence>
<evidence type="ECO:0000313" key="4">
    <source>
        <dbReference type="Proteomes" id="UP000749559"/>
    </source>
</evidence>
<reference evidence="3" key="1">
    <citation type="submission" date="2022-03" db="EMBL/GenBank/DDBJ databases">
        <authorList>
            <person name="Martin C."/>
        </authorList>
    </citation>
    <scope>NUCLEOTIDE SEQUENCE</scope>
</reference>
<feature type="compositionally biased region" description="Basic and acidic residues" evidence="2">
    <location>
        <begin position="378"/>
        <end position="387"/>
    </location>
</feature>
<evidence type="ECO:0000313" key="3">
    <source>
        <dbReference type="EMBL" id="CAH1787408.1"/>
    </source>
</evidence>
<keyword evidence="1" id="KW-0175">Coiled coil</keyword>
<feature type="compositionally biased region" description="Polar residues" evidence="2">
    <location>
        <begin position="1735"/>
        <end position="1757"/>
    </location>
</feature>